<name>A0A5C5VIV4_9BACT</name>
<evidence type="ECO:0000313" key="4">
    <source>
        <dbReference type="EMBL" id="TWT37850.1"/>
    </source>
</evidence>
<gene>
    <name evidence="4" type="ORF">KOR34_28150</name>
</gene>
<dbReference type="PANTHER" id="PTHR45737:SF6">
    <property type="entry name" value="VON WILLEBRAND FACTOR A DOMAIN-CONTAINING PROTEIN 5A"/>
    <property type="match status" value="1"/>
</dbReference>
<feature type="compositionally biased region" description="Low complexity" evidence="1">
    <location>
        <begin position="597"/>
        <end position="617"/>
    </location>
</feature>
<dbReference type="InterPro" id="IPR013694">
    <property type="entry name" value="VIT"/>
</dbReference>
<reference evidence="4 5" key="1">
    <citation type="submission" date="2019-02" db="EMBL/GenBank/DDBJ databases">
        <title>Deep-cultivation of Planctomycetes and their phenomic and genomic characterization uncovers novel biology.</title>
        <authorList>
            <person name="Wiegand S."/>
            <person name="Jogler M."/>
            <person name="Boedeker C."/>
            <person name="Pinto D."/>
            <person name="Vollmers J."/>
            <person name="Rivas-Marin E."/>
            <person name="Kohn T."/>
            <person name="Peeters S.H."/>
            <person name="Heuer A."/>
            <person name="Rast P."/>
            <person name="Oberbeckmann S."/>
            <person name="Bunk B."/>
            <person name="Jeske O."/>
            <person name="Meyerdierks A."/>
            <person name="Storesund J.E."/>
            <person name="Kallscheuer N."/>
            <person name="Luecker S."/>
            <person name="Lage O.M."/>
            <person name="Pohl T."/>
            <person name="Merkel B.J."/>
            <person name="Hornburger P."/>
            <person name="Mueller R.-W."/>
            <person name="Bruemmer F."/>
            <person name="Labrenz M."/>
            <person name="Spormann A.M."/>
            <person name="Op Den Camp H."/>
            <person name="Overmann J."/>
            <person name="Amann R."/>
            <person name="Jetten M.S.M."/>
            <person name="Mascher T."/>
            <person name="Medema M.H."/>
            <person name="Devos D.P."/>
            <person name="Kaster A.-K."/>
            <person name="Ovreas L."/>
            <person name="Rohde M."/>
            <person name="Galperin M.Y."/>
            <person name="Jogler C."/>
        </authorList>
    </citation>
    <scope>NUCLEOTIDE SEQUENCE [LARGE SCALE GENOMIC DNA]</scope>
    <source>
        <strain evidence="4 5">KOR34</strain>
    </source>
</reference>
<dbReference type="Proteomes" id="UP000316714">
    <property type="component" value="Unassembled WGS sequence"/>
</dbReference>
<protein>
    <submittedName>
        <fullName evidence="4">Vault protein inter-alpha-trypsin</fullName>
    </submittedName>
</protein>
<evidence type="ECO:0000313" key="5">
    <source>
        <dbReference type="Proteomes" id="UP000316714"/>
    </source>
</evidence>
<dbReference type="SUPFAM" id="SSF53300">
    <property type="entry name" value="vWA-like"/>
    <property type="match status" value="1"/>
</dbReference>
<accession>A0A5C5VIV4</accession>
<proteinExistence type="predicted"/>
<dbReference type="PROSITE" id="PS51468">
    <property type="entry name" value="VIT"/>
    <property type="match status" value="1"/>
</dbReference>
<dbReference type="AlphaFoldDB" id="A0A5C5VIV4"/>
<dbReference type="Pfam" id="PF08487">
    <property type="entry name" value="VIT"/>
    <property type="match status" value="1"/>
</dbReference>
<evidence type="ECO:0000256" key="1">
    <source>
        <dbReference type="SAM" id="MobiDB-lite"/>
    </source>
</evidence>
<dbReference type="PANTHER" id="PTHR45737">
    <property type="entry name" value="VON WILLEBRAND FACTOR A DOMAIN-CONTAINING PROTEIN 5A"/>
    <property type="match status" value="1"/>
</dbReference>
<feature type="domain" description="VIT" evidence="3">
    <location>
        <begin position="1"/>
        <end position="126"/>
    </location>
</feature>
<comment type="caution">
    <text evidence="4">The sequence shown here is derived from an EMBL/GenBank/DDBJ whole genome shotgun (WGS) entry which is preliminary data.</text>
</comment>
<feature type="domain" description="VWFA" evidence="2">
    <location>
        <begin position="251"/>
        <end position="423"/>
    </location>
</feature>
<evidence type="ECO:0000259" key="2">
    <source>
        <dbReference type="PROSITE" id="PS50234"/>
    </source>
</evidence>
<dbReference type="RefSeq" id="WP_197531404.1">
    <property type="nucleotide sequence ID" value="NZ_SIHJ01000001.1"/>
</dbReference>
<dbReference type="SMART" id="SM00609">
    <property type="entry name" value="VIT"/>
    <property type="match status" value="1"/>
</dbReference>
<dbReference type="EMBL" id="SIHJ01000001">
    <property type="protein sequence ID" value="TWT37850.1"/>
    <property type="molecule type" value="Genomic_DNA"/>
</dbReference>
<dbReference type="Gene3D" id="3.40.50.410">
    <property type="entry name" value="von Willebrand factor, type A domain"/>
    <property type="match status" value="1"/>
</dbReference>
<dbReference type="InterPro" id="IPR036465">
    <property type="entry name" value="vWFA_dom_sf"/>
</dbReference>
<dbReference type="SMART" id="SM00327">
    <property type="entry name" value="VWA"/>
    <property type="match status" value="1"/>
</dbReference>
<organism evidence="4 5">
    <name type="scientific">Posidoniimonas corsicana</name>
    <dbReference type="NCBI Taxonomy" id="1938618"/>
    <lineage>
        <taxon>Bacteria</taxon>
        <taxon>Pseudomonadati</taxon>
        <taxon>Planctomycetota</taxon>
        <taxon>Planctomycetia</taxon>
        <taxon>Pirellulales</taxon>
        <taxon>Lacipirellulaceae</taxon>
        <taxon>Posidoniimonas</taxon>
    </lineage>
</organism>
<sequence length="637" mass="70710">MLIADGGLGGRLEVQEHVVQVTINNGVAVTEVEQVFRNTEDRQVEALYVFPVPNGASVANFSMWINGKEMIGEVVEKKRAREIYESYKRVNVDPGLLEQKDYKTFEMRIFPIAAGAEQRVRISYYQELSFDADRATYTYPLATSAQAGGDSRTTGRLSLALRVLSETPIAAMDSPSHGDEVVVVENSPGFYEASYETNGGDLSRDFVVSYQTRREHTGVDLITSRPSGEDGFFMLTLTAGDELSEHNEPADYVFLLDVSGSMAFGQKLSLSRESIASFIQTLAPEDRVELMTFNLRPNPLFGGLAPANADTLGRAREFLLSQQASGGTVLRHAMQAAYKYADPDRQLNVVVLSDGMTEQRDRAELLRLIQARPANATVFTIGVGNEVDRPLLAQLAEDAGGVAAFLSEGDDFDRQAQAFRRKLTRPAATNVRVTVDGVNVYDVTPSVVPNLYHGAPVRVYGRHRGDGPFRVTVDAEVRGRPYQQRATLDAGDGKNPEIQRMWAQRQIEALLKQADRNGARDRVVDQVVGLAEEYSIVTEYTSLIVLENDDEYRRWKIDRKNASRLEQDRERRAELEARLERLREVSLASVGPKPQDEQTAAQPTQGPQQQTITPEPSTALLLLSAAPLLLRRQRRSA</sequence>
<dbReference type="PROSITE" id="PS50234">
    <property type="entry name" value="VWFA"/>
    <property type="match status" value="1"/>
</dbReference>
<dbReference type="Pfam" id="PF13768">
    <property type="entry name" value="VWA_3"/>
    <property type="match status" value="1"/>
</dbReference>
<keyword evidence="5" id="KW-1185">Reference proteome</keyword>
<feature type="region of interest" description="Disordered" evidence="1">
    <location>
        <begin position="586"/>
        <end position="617"/>
    </location>
</feature>
<evidence type="ECO:0000259" key="3">
    <source>
        <dbReference type="PROSITE" id="PS51468"/>
    </source>
</evidence>
<dbReference type="InterPro" id="IPR002035">
    <property type="entry name" value="VWF_A"/>
</dbReference>